<evidence type="ECO:0000259" key="6">
    <source>
        <dbReference type="PROSITE" id="PS50055"/>
    </source>
</evidence>
<proteinExistence type="inferred from homology"/>
<evidence type="ECO:0000256" key="4">
    <source>
        <dbReference type="ARBA" id="ARBA00022729"/>
    </source>
</evidence>
<feature type="region of interest" description="Disordered" evidence="5">
    <location>
        <begin position="289"/>
        <end position="321"/>
    </location>
</feature>
<dbReference type="InterPro" id="IPR000242">
    <property type="entry name" value="PTP_cat"/>
</dbReference>
<feature type="region of interest" description="Disordered" evidence="5">
    <location>
        <begin position="353"/>
        <end position="379"/>
    </location>
</feature>
<dbReference type="GO" id="GO:0005576">
    <property type="term" value="C:extracellular region"/>
    <property type="evidence" value="ECO:0007669"/>
    <property type="project" value="UniProtKB-SubCell"/>
</dbReference>
<name>A0AAD4N099_9BILA</name>
<feature type="compositionally biased region" description="Basic and acidic residues" evidence="5">
    <location>
        <begin position="353"/>
        <end position="366"/>
    </location>
</feature>
<evidence type="ECO:0000313" key="8">
    <source>
        <dbReference type="Proteomes" id="UP001201812"/>
    </source>
</evidence>
<dbReference type="InterPro" id="IPR038479">
    <property type="entry name" value="Transthyretin-like_sf"/>
</dbReference>
<comment type="caution">
    <text evidence="7">The sequence shown here is derived from an EMBL/GenBank/DDBJ whole genome shotgun (WGS) entry which is preliminary data.</text>
</comment>
<dbReference type="PROSITE" id="PS50055">
    <property type="entry name" value="TYR_PHOSPHATASE_PTP"/>
    <property type="match status" value="1"/>
</dbReference>
<accession>A0AAD4N099</accession>
<dbReference type="PANTHER" id="PTHR46163">
    <property type="entry name" value="TYROSINE-PROTEIN PHOSPHATASE-RELATED"/>
    <property type="match status" value="1"/>
</dbReference>
<evidence type="ECO:0000256" key="5">
    <source>
        <dbReference type="SAM" id="MobiDB-lite"/>
    </source>
</evidence>
<dbReference type="GO" id="GO:0009986">
    <property type="term" value="C:cell surface"/>
    <property type="evidence" value="ECO:0007669"/>
    <property type="project" value="InterPro"/>
</dbReference>
<dbReference type="PANTHER" id="PTHR46163:SF2">
    <property type="entry name" value="PROTEIN-TYROSINE PHOSPHATASE"/>
    <property type="match status" value="1"/>
</dbReference>
<keyword evidence="3" id="KW-0964">Secreted</keyword>
<dbReference type="Pfam" id="PF00102">
    <property type="entry name" value="Y_phosphatase"/>
    <property type="match status" value="2"/>
</dbReference>
<dbReference type="InterPro" id="IPR052782">
    <property type="entry name" value="Oocyte-zygote_transition_reg"/>
</dbReference>
<dbReference type="Gene3D" id="2.60.40.3330">
    <property type="match status" value="1"/>
</dbReference>
<organism evidence="7 8">
    <name type="scientific">Ditylenchus destructor</name>
    <dbReference type="NCBI Taxonomy" id="166010"/>
    <lineage>
        <taxon>Eukaryota</taxon>
        <taxon>Metazoa</taxon>
        <taxon>Ecdysozoa</taxon>
        <taxon>Nematoda</taxon>
        <taxon>Chromadorea</taxon>
        <taxon>Rhabditida</taxon>
        <taxon>Tylenchina</taxon>
        <taxon>Tylenchomorpha</taxon>
        <taxon>Sphaerularioidea</taxon>
        <taxon>Anguinidae</taxon>
        <taxon>Anguininae</taxon>
        <taxon>Ditylenchus</taxon>
    </lineage>
</organism>
<dbReference type="SUPFAM" id="SSF52799">
    <property type="entry name" value="(Phosphotyrosine protein) phosphatases II"/>
    <property type="match status" value="1"/>
</dbReference>
<reference evidence="7" key="1">
    <citation type="submission" date="2022-01" db="EMBL/GenBank/DDBJ databases">
        <title>Genome Sequence Resource for Two Populations of Ditylenchus destructor, the Migratory Endoparasitic Phytonematode.</title>
        <authorList>
            <person name="Zhang H."/>
            <person name="Lin R."/>
            <person name="Xie B."/>
        </authorList>
    </citation>
    <scope>NUCLEOTIDE SEQUENCE</scope>
    <source>
        <strain evidence="7">BazhouSP</strain>
    </source>
</reference>
<sequence length="449" mass="51890">MANEKRNKKAERVSRRNKVIPDKIHAAKTRLHTAINDDDRTQVEKRTPVRASKTRSLKLKKRGLGCDDPESRNLLREFCLQAIHTGVEGLRAEFNQLKAETMAPPSNIAQQANKDKNRYQDVFCTDETRVKLKWPALCNDYVHANWVDFKERSLCCANSKNLERKKCECYWPIKERESMPSGLMTIKNLGIETKEKMLTITKLSILPNDEKSATPLEGMHIKWNHWPDRKEPLSMPMVIRELRSRRHGSVQTDMQYVFMHRAIINFAENKNLLKEEEVAQFNEKYEEYRRDTLTPQDSLEESNSKNSKRLTENPQALPGPQYSSIDWHVHVIAHLKCNGSPISGQLVELRKKDKPNDNVLDRKDTNGEGMADLGGHDDEDGGIETYVSIKHTCHPRPSCVYCTSKFRVPQNHTCKGPCPEDKFWGIGIELTAYECHCYEPRKAAKYWED</sequence>
<dbReference type="Proteomes" id="UP001201812">
    <property type="component" value="Unassembled WGS sequence"/>
</dbReference>
<keyword evidence="8" id="KW-1185">Reference proteome</keyword>
<gene>
    <name evidence="7" type="ORF">DdX_10794</name>
</gene>
<dbReference type="InterPro" id="IPR029021">
    <property type="entry name" value="Prot-tyrosine_phosphatase-like"/>
</dbReference>
<comment type="subcellular location">
    <subcellularLocation>
        <location evidence="1">Secreted</location>
    </subcellularLocation>
</comment>
<evidence type="ECO:0000256" key="3">
    <source>
        <dbReference type="ARBA" id="ARBA00022525"/>
    </source>
</evidence>
<dbReference type="InterPro" id="IPR001534">
    <property type="entry name" value="Transthyretin-like"/>
</dbReference>
<dbReference type="Pfam" id="PF01060">
    <property type="entry name" value="TTR-52"/>
    <property type="match status" value="1"/>
</dbReference>
<protein>
    <submittedName>
        <fullName evidence="7">Protein-tyrosine phosphatase domain-containing protein</fullName>
    </submittedName>
</protein>
<dbReference type="SMART" id="SM00194">
    <property type="entry name" value="PTPc"/>
    <property type="match status" value="1"/>
</dbReference>
<dbReference type="AlphaFoldDB" id="A0AAD4N099"/>
<dbReference type="Gene3D" id="3.90.190.10">
    <property type="entry name" value="Protein tyrosine phosphatase superfamily"/>
    <property type="match status" value="3"/>
</dbReference>
<keyword evidence="4" id="KW-0732">Signal</keyword>
<evidence type="ECO:0000256" key="2">
    <source>
        <dbReference type="ARBA" id="ARBA00010112"/>
    </source>
</evidence>
<dbReference type="EMBL" id="JAKKPZ010000027">
    <property type="protein sequence ID" value="KAI1710121.1"/>
    <property type="molecule type" value="Genomic_DNA"/>
</dbReference>
<evidence type="ECO:0000256" key="1">
    <source>
        <dbReference type="ARBA" id="ARBA00004613"/>
    </source>
</evidence>
<evidence type="ECO:0000313" key="7">
    <source>
        <dbReference type="EMBL" id="KAI1710121.1"/>
    </source>
</evidence>
<feature type="domain" description="Tyrosine-protein phosphatase" evidence="6">
    <location>
        <begin position="90"/>
        <end position="260"/>
    </location>
</feature>
<comment type="similarity">
    <text evidence="2">Belongs to the nematode transthyretin-like family.</text>
</comment>
<dbReference type="GO" id="GO:0004725">
    <property type="term" value="F:protein tyrosine phosphatase activity"/>
    <property type="evidence" value="ECO:0007669"/>
    <property type="project" value="InterPro"/>
</dbReference>